<evidence type="ECO:0000313" key="2">
    <source>
        <dbReference type="Proteomes" id="UP000198211"/>
    </source>
</evidence>
<keyword evidence="2" id="KW-1185">Reference proteome</keyword>
<dbReference type="EMBL" id="NBNE01001418">
    <property type="protein sequence ID" value="OWZ14098.1"/>
    <property type="molecule type" value="Genomic_DNA"/>
</dbReference>
<sequence>MTEQIFINLLNLISNDVVKHCSNLPGYSRFMYAVQEKRWSLCMLKWWAGWSSNESTETLVRYFLERCNSEDDVLADSLAPNTRAWQSDTRYTSNFYNTKCFPAEEKFDAIEKT</sequence>
<dbReference type="STRING" id="4795.A0A225WA31"/>
<name>A0A225WA31_9STRA</name>
<dbReference type="AlphaFoldDB" id="A0A225WA31"/>
<gene>
    <name evidence="1" type="ORF">PHMEG_00012467</name>
</gene>
<organism evidence="1 2">
    <name type="scientific">Phytophthora megakarya</name>
    <dbReference type="NCBI Taxonomy" id="4795"/>
    <lineage>
        <taxon>Eukaryota</taxon>
        <taxon>Sar</taxon>
        <taxon>Stramenopiles</taxon>
        <taxon>Oomycota</taxon>
        <taxon>Peronosporomycetes</taxon>
        <taxon>Peronosporales</taxon>
        <taxon>Peronosporaceae</taxon>
        <taxon>Phytophthora</taxon>
    </lineage>
</organism>
<dbReference type="OrthoDB" id="2976553at2759"/>
<proteinExistence type="predicted"/>
<protein>
    <submittedName>
        <fullName evidence="1">Uncharacterized protein</fullName>
    </submittedName>
</protein>
<evidence type="ECO:0000313" key="1">
    <source>
        <dbReference type="EMBL" id="OWZ14098.1"/>
    </source>
</evidence>
<dbReference type="Proteomes" id="UP000198211">
    <property type="component" value="Unassembled WGS sequence"/>
</dbReference>
<accession>A0A225WA31</accession>
<reference evidence="2" key="1">
    <citation type="submission" date="2017-03" db="EMBL/GenBank/DDBJ databases">
        <title>Phytopthora megakarya and P. palmivora, two closely related causual agents of cacao black pod achieved similar genome size and gene model numbers by different mechanisms.</title>
        <authorList>
            <person name="Ali S."/>
            <person name="Shao J."/>
            <person name="Larry D.J."/>
            <person name="Kronmiller B."/>
            <person name="Shen D."/>
            <person name="Strem M.D."/>
            <person name="Melnick R.L."/>
            <person name="Guiltinan M.J."/>
            <person name="Tyler B.M."/>
            <person name="Meinhardt L.W."/>
            <person name="Bailey B.A."/>
        </authorList>
    </citation>
    <scope>NUCLEOTIDE SEQUENCE [LARGE SCALE GENOMIC DNA]</scope>
    <source>
        <strain evidence="2">zdho120</strain>
    </source>
</reference>
<comment type="caution">
    <text evidence="1">The sequence shown here is derived from an EMBL/GenBank/DDBJ whole genome shotgun (WGS) entry which is preliminary data.</text>
</comment>